<organism evidence="2 3">
    <name type="scientific">Brevibacterium salitolerans</name>
    <dbReference type="NCBI Taxonomy" id="1403566"/>
    <lineage>
        <taxon>Bacteria</taxon>
        <taxon>Bacillati</taxon>
        <taxon>Actinomycetota</taxon>
        <taxon>Actinomycetes</taxon>
        <taxon>Micrococcales</taxon>
        <taxon>Brevibacteriaceae</taxon>
        <taxon>Brevibacterium</taxon>
    </lineage>
</organism>
<dbReference type="NCBIfam" id="TIGR01444">
    <property type="entry name" value="fkbM_fam"/>
    <property type="match status" value="1"/>
</dbReference>
<dbReference type="EMBL" id="BAAAPZ010000004">
    <property type="protein sequence ID" value="GAA2094431.1"/>
    <property type="molecule type" value="Genomic_DNA"/>
</dbReference>
<protein>
    <recommendedName>
        <fullName evidence="4">FkbM family methyltransferase</fullName>
    </recommendedName>
</protein>
<keyword evidence="3" id="KW-1185">Reference proteome</keyword>
<dbReference type="Gene3D" id="3.40.50.150">
    <property type="entry name" value="Vaccinia Virus protein VP39"/>
    <property type="match status" value="1"/>
</dbReference>
<evidence type="ECO:0000256" key="1">
    <source>
        <dbReference type="SAM" id="MobiDB-lite"/>
    </source>
</evidence>
<evidence type="ECO:0000313" key="2">
    <source>
        <dbReference type="EMBL" id="GAA2094431.1"/>
    </source>
</evidence>
<reference evidence="2 3" key="1">
    <citation type="journal article" date="2019" name="Int. J. Syst. Evol. Microbiol.">
        <title>The Global Catalogue of Microorganisms (GCM) 10K type strain sequencing project: providing services to taxonomists for standard genome sequencing and annotation.</title>
        <authorList>
            <consortium name="The Broad Institute Genomics Platform"/>
            <consortium name="The Broad Institute Genome Sequencing Center for Infectious Disease"/>
            <person name="Wu L."/>
            <person name="Ma J."/>
        </authorList>
    </citation>
    <scope>NUCLEOTIDE SEQUENCE [LARGE SCALE GENOMIC DNA]</scope>
    <source>
        <strain evidence="2 3">JCM 15900</strain>
    </source>
</reference>
<sequence length="348" mass="38058">MKGGSVTVSEQTRRLRKQGWYGVKKHVKTALSQPLLHPLMRAVALRSPGLAVRRLPAPRSLREVRGHVTEAEFVMLRPDRCEIAKEMYWGGGTRPDPRDRFALELVTRLSQDARVLLDVGAYTGVFSLAAAAANPALRVLAFDIVPPVVRMLEANVVRNRMQSRVQVRGFGVGDPEATMHMPSADRGPALPSFYSQEMDFANGVDVGFVSLDSLTDEVEEIVEAAPSDAEAGPAEEAGAEAGAAESAVPSSGASVVMKIDVEGGETEVFAHGQRFLARFAPDMLCEVLPGADAMGLEEQLAPHGMRFYAVGESWLEERERIAPEESFRDWFFTTRGPEELRGLDIDVR</sequence>
<gene>
    <name evidence="2" type="ORF">GCM10009823_13440</name>
</gene>
<dbReference type="InterPro" id="IPR006342">
    <property type="entry name" value="FkbM_mtfrase"/>
</dbReference>
<dbReference type="InterPro" id="IPR029063">
    <property type="entry name" value="SAM-dependent_MTases_sf"/>
</dbReference>
<feature type="region of interest" description="Disordered" evidence="1">
    <location>
        <begin position="225"/>
        <end position="246"/>
    </location>
</feature>
<dbReference type="PANTHER" id="PTHR34203:SF13">
    <property type="entry name" value="EXPRESSED PROTEIN"/>
    <property type="match status" value="1"/>
</dbReference>
<proteinExistence type="predicted"/>
<comment type="caution">
    <text evidence="2">The sequence shown here is derived from an EMBL/GenBank/DDBJ whole genome shotgun (WGS) entry which is preliminary data.</text>
</comment>
<dbReference type="Proteomes" id="UP001500984">
    <property type="component" value="Unassembled WGS sequence"/>
</dbReference>
<dbReference type="InterPro" id="IPR052514">
    <property type="entry name" value="SAM-dependent_MTase"/>
</dbReference>
<dbReference type="PANTHER" id="PTHR34203">
    <property type="entry name" value="METHYLTRANSFERASE, FKBM FAMILY PROTEIN"/>
    <property type="match status" value="1"/>
</dbReference>
<evidence type="ECO:0008006" key="4">
    <source>
        <dbReference type="Google" id="ProtNLM"/>
    </source>
</evidence>
<name>A0ABN2WKH6_9MICO</name>
<accession>A0ABN2WKH6</accession>
<dbReference type="SUPFAM" id="SSF53335">
    <property type="entry name" value="S-adenosyl-L-methionine-dependent methyltransferases"/>
    <property type="match status" value="1"/>
</dbReference>
<dbReference type="Pfam" id="PF06325">
    <property type="entry name" value="PrmA"/>
    <property type="match status" value="1"/>
</dbReference>
<evidence type="ECO:0000313" key="3">
    <source>
        <dbReference type="Proteomes" id="UP001500984"/>
    </source>
</evidence>